<gene>
    <name evidence="1" type="ORF">JTZ10_00670</name>
</gene>
<proteinExistence type="predicted"/>
<protein>
    <submittedName>
        <fullName evidence="1">DUF429 domain-containing protein</fullName>
    </submittedName>
</protein>
<evidence type="ECO:0000313" key="1">
    <source>
        <dbReference type="EMBL" id="MBM7276258.1"/>
    </source>
</evidence>
<name>A0AAW4FZ12_GORRU</name>
<sequence length="249" mass="27017">MTPAMRTVGVDLSASPAKTAVAVLDWFDDRAELVELVVGADDAEIRRLVDGATRIGIDSPFGWPDGFVEFLVAHHREHLSAGRKLDDIANRRPLALRRTDLWIVEAGLGRPLSVSADQIAHVAFRCAGLLADLSVGNRVEGWAVEAYPAGALRRWGLTSRGYKRAANRTVLTELVDALRTAAPWLELGDQHSQMRSDDDAFDAVVTALIARAAELGFTTPPSADDRPVALREGWIHVPNCELPELISAG</sequence>
<dbReference type="InterPro" id="IPR007362">
    <property type="entry name" value="DUF429"/>
</dbReference>
<dbReference type="Pfam" id="PF04250">
    <property type="entry name" value="DUF429"/>
    <property type="match status" value="1"/>
</dbReference>
<dbReference type="AlphaFoldDB" id="A0AAW4FZ12"/>
<dbReference type="Proteomes" id="UP001195196">
    <property type="component" value="Unassembled WGS sequence"/>
</dbReference>
<dbReference type="EMBL" id="JAFFGU010000001">
    <property type="protein sequence ID" value="MBM7276258.1"/>
    <property type="molecule type" value="Genomic_DNA"/>
</dbReference>
<reference evidence="1" key="1">
    <citation type="submission" date="2021-02" db="EMBL/GenBank/DDBJ databases">
        <title>Taxonomy, biology and ecology of Rhodococcus bacteria occurring in California pistachio and other woody hosts as revealed by genome sequence analyses.</title>
        <authorList>
            <person name="Riely B."/>
            <person name="Gai Y."/>
        </authorList>
    </citation>
    <scope>NUCLEOTIDE SEQUENCE</scope>
    <source>
        <strain evidence="1">BP-295</strain>
    </source>
</reference>
<evidence type="ECO:0000313" key="2">
    <source>
        <dbReference type="Proteomes" id="UP001195196"/>
    </source>
</evidence>
<accession>A0AAW4FZ12</accession>
<comment type="caution">
    <text evidence="1">The sequence shown here is derived from an EMBL/GenBank/DDBJ whole genome shotgun (WGS) entry which is preliminary data.</text>
</comment>
<dbReference type="RefSeq" id="WP_204717119.1">
    <property type="nucleotide sequence ID" value="NZ_JAFFGU010000001.1"/>
</dbReference>
<organism evidence="1 2">
    <name type="scientific">Gordonia rubripertincta</name>
    <name type="common">Rhodococcus corallinus</name>
    <dbReference type="NCBI Taxonomy" id="36822"/>
    <lineage>
        <taxon>Bacteria</taxon>
        <taxon>Bacillati</taxon>
        <taxon>Actinomycetota</taxon>
        <taxon>Actinomycetes</taxon>
        <taxon>Mycobacteriales</taxon>
        <taxon>Gordoniaceae</taxon>
        <taxon>Gordonia</taxon>
    </lineage>
</organism>